<accession>A0ABV5D5L6</accession>
<reference evidence="2 3" key="1">
    <citation type="submission" date="2024-04" db="EMBL/GenBank/DDBJ databases">
        <title>Polymorphospora sp. isolated from Baiyangdian Lake in Xiong'an New Area.</title>
        <authorList>
            <person name="Zhang X."/>
            <person name="Liu J."/>
        </authorList>
    </citation>
    <scope>NUCLEOTIDE SEQUENCE [LARGE SCALE GENOMIC DNA]</scope>
    <source>
        <strain evidence="2 3">2-325</strain>
    </source>
</reference>
<protein>
    <recommendedName>
        <fullName evidence="4">Transposase</fullName>
    </recommendedName>
</protein>
<evidence type="ECO:0000313" key="3">
    <source>
        <dbReference type="Proteomes" id="UP001582793"/>
    </source>
</evidence>
<feature type="compositionally biased region" description="Basic and acidic residues" evidence="1">
    <location>
        <begin position="10"/>
        <end position="41"/>
    </location>
</feature>
<feature type="region of interest" description="Disordered" evidence="1">
    <location>
        <begin position="1"/>
        <end position="49"/>
    </location>
</feature>
<dbReference type="RefSeq" id="WP_375737091.1">
    <property type="nucleotide sequence ID" value="NZ_JBCGDC010000219.1"/>
</dbReference>
<evidence type="ECO:0000256" key="1">
    <source>
        <dbReference type="SAM" id="MobiDB-lite"/>
    </source>
</evidence>
<dbReference type="EMBL" id="JBCGDC010000219">
    <property type="protein sequence ID" value="MFB6398268.1"/>
    <property type="molecule type" value="Genomic_DNA"/>
</dbReference>
<keyword evidence="3" id="KW-1185">Reference proteome</keyword>
<sequence>MTDGSGLSVADKDAEDARLRREVAESRQEKEVLRKAGRDADVPEAGLWI</sequence>
<evidence type="ECO:0000313" key="2">
    <source>
        <dbReference type="EMBL" id="MFB6398268.1"/>
    </source>
</evidence>
<proteinExistence type="predicted"/>
<evidence type="ECO:0008006" key="4">
    <source>
        <dbReference type="Google" id="ProtNLM"/>
    </source>
</evidence>
<gene>
    <name evidence="2" type="ORF">AAFH96_35125</name>
</gene>
<organism evidence="2 3">
    <name type="scientific">Polymorphospora lycopeni</name>
    <dbReference type="NCBI Taxonomy" id="3140240"/>
    <lineage>
        <taxon>Bacteria</taxon>
        <taxon>Bacillati</taxon>
        <taxon>Actinomycetota</taxon>
        <taxon>Actinomycetes</taxon>
        <taxon>Micromonosporales</taxon>
        <taxon>Micromonosporaceae</taxon>
        <taxon>Polymorphospora</taxon>
    </lineage>
</organism>
<name>A0ABV5D5L6_9ACTN</name>
<comment type="caution">
    <text evidence="2">The sequence shown here is derived from an EMBL/GenBank/DDBJ whole genome shotgun (WGS) entry which is preliminary data.</text>
</comment>
<dbReference type="Proteomes" id="UP001582793">
    <property type="component" value="Unassembled WGS sequence"/>
</dbReference>